<organism evidence="7 8">
    <name type="scientific">Geodia barretti</name>
    <name type="common">Barrett's horny sponge</name>
    <dbReference type="NCBI Taxonomy" id="519541"/>
    <lineage>
        <taxon>Eukaryota</taxon>
        <taxon>Metazoa</taxon>
        <taxon>Porifera</taxon>
        <taxon>Demospongiae</taxon>
        <taxon>Heteroscleromorpha</taxon>
        <taxon>Tetractinellida</taxon>
        <taxon>Astrophorina</taxon>
        <taxon>Geodiidae</taxon>
        <taxon>Geodia</taxon>
    </lineage>
</organism>
<dbReference type="GO" id="GO:0022625">
    <property type="term" value="C:cytosolic large ribosomal subunit"/>
    <property type="evidence" value="ECO:0007669"/>
    <property type="project" value="TreeGrafter"/>
</dbReference>
<evidence type="ECO:0000313" key="7">
    <source>
        <dbReference type="EMBL" id="CAI7998752.1"/>
    </source>
</evidence>
<sequence>MHITEVRELDNVELYRELSQQERALMNLRFQKTTRQLTNTNALRDTRRTIARIHTVLKERQIVRDLGLDESSS</sequence>
<dbReference type="PANTHER" id="PTHR10916">
    <property type="entry name" value="60S RIBOSOMAL PROTEIN L35/50S RIBOSOMAL PROTEIN L29"/>
    <property type="match status" value="1"/>
</dbReference>
<dbReference type="NCBIfam" id="TIGR00012">
    <property type="entry name" value="L29"/>
    <property type="match status" value="1"/>
</dbReference>
<evidence type="ECO:0000256" key="3">
    <source>
        <dbReference type="ARBA" id="ARBA00023274"/>
    </source>
</evidence>
<dbReference type="PROSITE" id="PS00579">
    <property type="entry name" value="RIBOSOMAL_L29"/>
    <property type="match status" value="1"/>
</dbReference>
<keyword evidence="2 7" id="KW-0689">Ribosomal protein</keyword>
<dbReference type="GO" id="GO:0003735">
    <property type="term" value="F:structural constituent of ribosome"/>
    <property type="evidence" value="ECO:0007669"/>
    <property type="project" value="InterPro"/>
</dbReference>
<dbReference type="GO" id="GO:0006412">
    <property type="term" value="P:translation"/>
    <property type="evidence" value="ECO:0007669"/>
    <property type="project" value="InterPro"/>
</dbReference>
<dbReference type="CDD" id="cd00427">
    <property type="entry name" value="Ribosomal_L29_HIP"/>
    <property type="match status" value="1"/>
</dbReference>
<keyword evidence="8" id="KW-1185">Reference proteome</keyword>
<dbReference type="InterPro" id="IPR036049">
    <property type="entry name" value="Ribosomal_uL29_sf"/>
</dbReference>
<evidence type="ECO:0000256" key="1">
    <source>
        <dbReference type="ARBA" id="ARBA00009254"/>
    </source>
</evidence>
<dbReference type="InterPro" id="IPR050063">
    <property type="entry name" value="Ribosomal_protein_uL29"/>
</dbReference>
<dbReference type="PANTHER" id="PTHR10916:SF0">
    <property type="entry name" value="LARGE RIBOSOMAL SUBUNIT PROTEIN UL29C"/>
    <property type="match status" value="1"/>
</dbReference>
<dbReference type="Pfam" id="PF00831">
    <property type="entry name" value="Ribosomal_L29"/>
    <property type="match status" value="1"/>
</dbReference>
<name>A0AA35W316_GEOBA</name>
<comment type="similarity">
    <text evidence="1">Belongs to the universal ribosomal protein uL29 family.</text>
</comment>
<dbReference type="InterPro" id="IPR018254">
    <property type="entry name" value="Ribosomal_uL29_CS"/>
</dbReference>
<evidence type="ECO:0000256" key="4">
    <source>
        <dbReference type="ARBA" id="ARBA00035334"/>
    </source>
</evidence>
<dbReference type="EMBL" id="CASHTH010000353">
    <property type="protein sequence ID" value="CAI7998752.1"/>
    <property type="molecule type" value="Genomic_DNA"/>
</dbReference>
<dbReference type="InterPro" id="IPR001854">
    <property type="entry name" value="Ribosomal_uL29"/>
</dbReference>
<dbReference type="Proteomes" id="UP001174909">
    <property type="component" value="Unassembled WGS sequence"/>
</dbReference>
<proteinExistence type="inferred from homology"/>
<gene>
    <name evidence="7" type="ORF">GBAR_LOCUS2520</name>
</gene>
<evidence type="ECO:0000256" key="5">
    <source>
        <dbReference type="ARBA" id="ARBA00040028"/>
    </source>
</evidence>
<dbReference type="Gene3D" id="1.10.287.310">
    <property type="match status" value="1"/>
</dbReference>
<dbReference type="SUPFAM" id="SSF46561">
    <property type="entry name" value="Ribosomal protein L29 (L29p)"/>
    <property type="match status" value="1"/>
</dbReference>
<dbReference type="HAMAP" id="MF_00374">
    <property type="entry name" value="Ribosomal_uL29"/>
    <property type="match status" value="1"/>
</dbReference>
<comment type="caution">
    <text evidence="7">The sequence shown here is derived from an EMBL/GenBank/DDBJ whole genome shotgun (WGS) entry which is preliminary data.</text>
</comment>
<reference evidence="7" key="1">
    <citation type="submission" date="2023-03" db="EMBL/GenBank/DDBJ databases">
        <authorList>
            <person name="Steffen K."/>
            <person name="Cardenas P."/>
        </authorList>
    </citation>
    <scope>NUCLEOTIDE SEQUENCE</scope>
</reference>
<protein>
    <recommendedName>
        <fullName evidence="5">Large ribosomal subunit protein uL29c</fullName>
    </recommendedName>
    <alternativeName>
        <fullName evidence="6">50S ribosomal protein L29, chloroplastic</fullName>
    </alternativeName>
    <alternativeName>
        <fullName evidence="4">60S ribosomal protein L35</fullName>
    </alternativeName>
</protein>
<accession>A0AA35W316</accession>
<evidence type="ECO:0000256" key="6">
    <source>
        <dbReference type="ARBA" id="ARBA00042960"/>
    </source>
</evidence>
<evidence type="ECO:0000313" key="8">
    <source>
        <dbReference type="Proteomes" id="UP001174909"/>
    </source>
</evidence>
<keyword evidence="3" id="KW-0687">Ribonucleoprotein</keyword>
<evidence type="ECO:0000256" key="2">
    <source>
        <dbReference type="ARBA" id="ARBA00022980"/>
    </source>
</evidence>
<dbReference type="AlphaFoldDB" id="A0AA35W316"/>